<evidence type="ECO:0000313" key="2">
    <source>
        <dbReference type="Proteomes" id="UP000007266"/>
    </source>
</evidence>
<evidence type="ECO:0000313" key="1">
    <source>
        <dbReference type="EMBL" id="EFA02326.1"/>
    </source>
</evidence>
<sequence>MICAGVLMEYKDEETDQSRMEKEFLPGQTPHVVLLWQLAGEIRICDLHCLQITLITFVFPSAPAAESRLGQKLDNNGQVLPRAICCHGVSLSEARIIFSFGRQSGYLVGYVDGLRKSSFVESEQQRGPEEESRV</sequence>
<dbReference type="AlphaFoldDB" id="D2A3K3"/>
<dbReference type="EMBL" id="KQ971338">
    <property type="protein sequence ID" value="EFA02326.1"/>
    <property type="molecule type" value="Genomic_DNA"/>
</dbReference>
<name>D2A3K3_TRICA</name>
<dbReference type="HOGENOM" id="CLU_1898900_0_0_1"/>
<reference evidence="1 2" key="1">
    <citation type="journal article" date="2008" name="Nature">
        <title>The genome of the model beetle and pest Tribolium castaneum.</title>
        <authorList>
            <consortium name="Tribolium Genome Sequencing Consortium"/>
            <person name="Richards S."/>
            <person name="Gibbs R.A."/>
            <person name="Weinstock G.M."/>
            <person name="Brown S.J."/>
            <person name="Denell R."/>
            <person name="Beeman R.W."/>
            <person name="Gibbs R."/>
            <person name="Beeman R.W."/>
            <person name="Brown S.J."/>
            <person name="Bucher G."/>
            <person name="Friedrich M."/>
            <person name="Grimmelikhuijzen C.J."/>
            <person name="Klingler M."/>
            <person name="Lorenzen M."/>
            <person name="Richards S."/>
            <person name="Roth S."/>
            <person name="Schroder R."/>
            <person name="Tautz D."/>
            <person name="Zdobnov E.M."/>
            <person name="Muzny D."/>
            <person name="Gibbs R.A."/>
            <person name="Weinstock G.M."/>
            <person name="Attaway T."/>
            <person name="Bell S."/>
            <person name="Buhay C.J."/>
            <person name="Chandrabose M.N."/>
            <person name="Chavez D."/>
            <person name="Clerk-Blankenburg K.P."/>
            <person name="Cree A."/>
            <person name="Dao M."/>
            <person name="Davis C."/>
            <person name="Chacko J."/>
            <person name="Dinh H."/>
            <person name="Dugan-Rocha S."/>
            <person name="Fowler G."/>
            <person name="Garner T.T."/>
            <person name="Garnes J."/>
            <person name="Gnirke A."/>
            <person name="Hawes A."/>
            <person name="Hernandez J."/>
            <person name="Hines S."/>
            <person name="Holder M."/>
            <person name="Hume J."/>
            <person name="Jhangiani S.N."/>
            <person name="Joshi V."/>
            <person name="Khan Z.M."/>
            <person name="Jackson L."/>
            <person name="Kovar C."/>
            <person name="Kowis A."/>
            <person name="Lee S."/>
            <person name="Lewis L.R."/>
            <person name="Margolis J."/>
            <person name="Morgan M."/>
            <person name="Nazareth L.V."/>
            <person name="Nguyen N."/>
            <person name="Okwuonu G."/>
            <person name="Parker D."/>
            <person name="Richards S."/>
            <person name="Ruiz S.J."/>
            <person name="Santibanez J."/>
            <person name="Savard J."/>
            <person name="Scherer S.E."/>
            <person name="Schneider B."/>
            <person name="Sodergren E."/>
            <person name="Tautz D."/>
            <person name="Vattahil S."/>
            <person name="Villasana D."/>
            <person name="White C.S."/>
            <person name="Wright R."/>
            <person name="Park Y."/>
            <person name="Beeman R.W."/>
            <person name="Lord J."/>
            <person name="Oppert B."/>
            <person name="Lorenzen M."/>
            <person name="Brown S."/>
            <person name="Wang L."/>
            <person name="Savard J."/>
            <person name="Tautz D."/>
            <person name="Richards S."/>
            <person name="Weinstock G."/>
            <person name="Gibbs R.A."/>
            <person name="Liu Y."/>
            <person name="Worley K."/>
            <person name="Weinstock G."/>
            <person name="Elsik C.G."/>
            <person name="Reese J.T."/>
            <person name="Elhaik E."/>
            <person name="Landan G."/>
            <person name="Graur D."/>
            <person name="Arensburger P."/>
            <person name="Atkinson P."/>
            <person name="Beeman R.W."/>
            <person name="Beidler J."/>
            <person name="Brown S.J."/>
            <person name="Demuth J.P."/>
            <person name="Drury D.W."/>
            <person name="Du Y.Z."/>
            <person name="Fujiwara H."/>
            <person name="Lorenzen M."/>
            <person name="Maselli V."/>
            <person name="Osanai M."/>
            <person name="Park Y."/>
            <person name="Robertson H.M."/>
            <person name="Tu Z."/>
            <person name="Wang J.J."/>
            <person name="Wang S."/>
            <person name="Richards S."/>
            <person name="Song H."/>
            <person name="Zhang L."/>
            <person name="Sodergren E."/>
            <person name="Werner D."/>
            <person name="Stanke M."/>
            <person name="Morgenstern B."/>
            <person name="Solovyev V."/>
            <person name="Kosarev P."/>
            <person name="Brown G."/>
            <person name="Chen H.C."/>
            <person name="Ermolaeva O."/>
            <person name="Hlavina W."/>
            <person name="Kapustin Y."/>
            <person name="Kiryutin B."/>
            <person name="Kitts P."/>
            <person name="Maglott D."/>
            <person name="Pruitt K."/>
            <person name="Sapojnikov V."/>
            <person name="Souvorov A."/>
            <person name="Mackey A.J."/>
            <person name="Waterhouse R.M."/>
            <person name="Wyder S."/>
            <person name="Zdobnov E.M."/>
            <person name="Zdobnov E.M."/>
            <person name="Wyder S."/>
            <person name="Kriventseva E.V."/>
            <person name="Kadowaki T."/>
            <person name="Bork P."/>
            <person name="Aranda M."/>
            <person name="Bao R."/>
            <person name="Beermann A."/>
            <person name="Berns N."/>
            <person name="Bolognesi R."/>
            <person name="Bonneton F."/>
            <person name="Bopp D."/>
            <person name="Brown S.J."/>
            <person name="Bucher G."/>
            <person name="Butts T."/>
            <person name="Chaumot A."/>
            <person name="Denell R.E."/>
            <person name="Ferrier D.E."/>
            <person name="Friedrich M."/>
            <person name="Gordon C.M."/>
            <person name="Jindra M."/>
            <person name="Klingler M."/>
            <person name="Lan Q."/>
            <person name="Lattorff H.M."/>
            <person name="Laudet V."/>
            <person name="von Levetsow C."/>
            <person name="Liu Z."/>
            <person name="Lutz R."/>
            <person name="Lynch J.A."/>
            <person name="da Fonseca R.N."/>
            <person name="Posnien N."/>
            <person name="Reuter R."/>
            <person name="Roth S."/>
            <person name="Savard J."/>
            <person name="Schinko J.B."/>
            <person name="Schmitt C."/>
            <person name="Schoppmeier M."/>
            <person name="Schroder R."/>
            <person name="Shippy T.D."/>
            <person name="Simonnet F."/>
            <person name="Marques-Souza H."/>
            <person name="Tautz D."/>
            <person name="Tomoyasu Y."/>
            <person name="Trauner J."/>
            <person name="Van der Zee M."/>
            <person name="Vervoort M."/>
            <person name="Wittkopp N."/>
            <person name="Wimmer E.A."/>
            <person name="Yang X."/>
            <person name="Jones A.K."/>
            <person name="Sattelle D.B."/>
            <person name="Ebert P.R."/>
            <person name="Nelson D."/>
            <person name="Scott J.G."/>
            <person name="Beeman R.W."/>
            <person name="Muthukrishnan S."/>
            <person name="Kramer K.J."/>
            <person name="Arakane Y."/>
            <person name="Beeman R.W."/>
            <person name="Zhu Q."/>
            <person name="Hogenkamp D."/>
            <person name="Dixit R."/>
            <person name="Oppert B."/>
            <person name="Jiang H."/>
            <person name="Zou Z."/>
            <person name="Marshall J."/>
            <person name="Elpidina E."/>
            <person name="Vinokurov K."/>
            <person name="Oppert C."/>
            <person name="Zou Z."/>
            <person name="Evans J."/>
            <person name="Lu Z."/>
            <person name="Zhao P."/>
            <person name="Sumathipala N."/>
            <person name="Altincicek B."/>
            <person name="Vilcinskas A."/>
            <person name="Williams M."/>
            <person name="Hultmark D."/>
            <person name="Hetru C."/>
            <person name="Jiang H."/>
            <person name="Grimmelikhuijzen C.J."/>
            <person name="Hauser F."/>
            <person name="Cazzamali G."/>
            <person name="Williamson M."/>
            <person name="Park Y."/>
            <person name="Li B."/>
            <person name="Tanaka Y."/>
            <person name="Predel R."/>
            <person name="Neupert S."/>
            <person name="Schachtner J."/>
            <person name="Verleyen P."/>
            <person name="Raible F."/>
            <person name="Bork P."/>
            <person name="Friedrich M."/>
            <person name="Walden K.K."/>
            <person name="Robertson H.M."/>
            <person name="Angeli S."/>
            <person name="Foret S."/>
            <person name="Bucher G."/>
            <person name="Schuetz S."/>
            <person name="Maleszka R."/>
            <person name="Wimmer E.A."/>
            <person name="Beeman R.W."/>
            <person name="Lorenzen M."/>
            <person name="Tomoyasu Y."/>
            <person name="Miller S.C."/>
            <person name="Grossmann D."/>
            <person name="Bucher G."/>
        </authorList>
    </citation>
    <scope>NUCLEOTIDE SEQUENCE [LARGE SCALE GENOMIC DNA]</scope>
    <source>
        <strain evidence="1 2">Georgia GA2</strain>
    </source>
</reference>
<reference evidence="1 2" key="2">
    <citation type="journal article" date="2010" name="Nucleic Acids Res.">
        <title>BeetleBase in 2010: revisions to provide comprehensive genomic information for Tribolium castaneum.</title>
        <authorList>
            <person name="Kim H.S."/>
            <person name="Murphy T."/>
            <person name="Xia J."/>
            <person name="Caragea D."/>
            <person name="Park Y."/>
            <person name="Beeman R.W."/>
            <person name="Lorenzen M.D."/>
            <person name="Butcher S."/>
            <person name="Manak J.R."/>
            <person name="Brown S.J."/>
        </authorList>
    </citation>
    <scope>GENOME REANNOTATION</scope>
    <source>
        <strain evidence="1 2">Georgia GA2</strain>
    </source>
</reference>
<dbReference type="InParanoid" id="D2A3K3"/>
<accession>D2A3K3</accession>
<organism evidence="1 2">
    <name type="scientific">Tribolium castaneum</name>
    <name type="common">Red flour beetle</name>
    <dbReference type="NCBI Taxonomy" id="7070"/>
    <lineage>
        <taxon>Eukaryota</taxon>
        <taxon>Metazoa</taxon>
        <taxon>Ecdysozoa</taxon>
        <taxon>Arthropoda</taxon>
        <taxon>Hexapoda</taxon>
        <taxon>Insecta</taxon>
        <taxon>Pterygota</taxon>
        <taxon>Neoptera</taxon>
        <taxon>Endopterygota</taxon>
        <taxon>Coleoptera</taxon>
        <taxon>Polyphaga</taxon>
        <taxon>Cucujiformia</taxon>
        <taxon>Tenebrionidae</taxon>
        <taxon>Tenebrionidae incertae sedis</taxon>
        <taxon>Tribolium</taxon>
    </lineage>
</organism>
<keyword evidence="2" id="KW-1185">Reference proteome</keyword>
<gene>
    <name evidence="1" type="primary">GLEAN_07994</name>
    <name evidence="1" type="ORF">TcasGA2_TC007994</name>
</gene>
<proteinExistence type="predicted"/>
<protein>
    <submittedName>
        <fullName evidence="1">Uncharacterized protein</fullName>
    </submittedName>
</protein>
<dbReference type="Proteomes" id="UP000007266">
    <property type="component" value="Linkage group 4"/>
</dbReference>